<organism evidence="1 2">
    <name type="scientific">Sporothrix bragantina</name>
    <dbReference type="NCBI Taxonomy" id="671064"/>
    <lineage>
        <taxon>Eukaryota</taxon>
        <taxon>Fungi</taxon>
        <taxon>Dikarya</taxon>
        <taxon>Ascomycota</taxon>
        <taxon>Pezizomycotina</taxon>
        <taxon>Sordariomycetes</taxon>
        <taxon>Sordariomycetidae</taxon>
        <taxon>Ophiostomatales</taxon>
        <taxon>Ophiostomataceae</taxon>
        <taxon>Sporothrix</taxon>
    </lineage>
</organism>
<reference evidence="1 2" key="1">
    <citation type="submission" date="2024-01" db="EMBL/GenBank/DDBJ databases">
        <authorList>
            <person name="Allen C."/>
            <person name="Tagirdzhanova G."/>
        </authorList>
    </citation>
    <scope>NUCLEOTIDE SEQUENCE [LARGE SCALE GENOMIC DNA]</scope>
</reference>
<proteinExistence type="predicted"/>
<gene>
    <name evidence="1" type="ORF">SBRCBS47491_002528</name>
</gene>
<dbReference type="EMBL" id="CAWUHC010000015">
    <property type="protein sequence ID" value="CAK7215578.1"/>
    <property type="molecule type" value="Genomic_DNA"/>
</dbReference>
<dbReference type="Proteomes" id="UP001642406">
    <property type="component" value="Unassembled WGS sequence"/>
</dbReference>
<name>A0ABP0B7M3_9PEZI</name>
<evidence type="ECO:0000313" key="2">
    <source>
        <dbReference type="Proteomes" id="UP001642406"/>
    </source>
</evidence>
<sequence>MSTVAIFERDSNTNNDILGHHTHNQDGVINDAHGSDDELAYSHISDEELTMGSEISNLRSTRSRLWDAPVSSGLTLKALAIAKNPKTASQNLTSVAGMVTLPTAASVASATSAASAVASAQATKATKVAKKLAYKAMTTTTAAGKSEILNRFINGSAQAPGQVLSWMSTGLARSKTNISAGTAFIEDIDSSYDLVIRPAGRAVTINSIYTIPTPISPFTTSAFSTPPNSRSGSVNPSLTGLTSTCDEIMEPTECDIMSAGTLFERNSAGAIVPVLIDDDFNEAATRNFEVVFDDKDDAGRDFEENEDNFCILAPMSENTD</sequence>
<keyword evidence="2" id="KW-1185">Reference proteome</keyword>
<accession>A0ABP0B7M3</accession>
<evidence type="ECO:0000313" key="1">
    <source>
        <dbReference type="EMBL" id="CAK7215578.1"/>
    </source>
</evidence>
<protein>
    <submittedName>
        <fullName evidence="1">Uncharacterized protein</fullName>
    </submittedName>
</protein>
<comment type="caution">
    <text evidence="1">The sequence shown here is derived from an EMBL/GenBank/DDBJ whole genome shotgun (WGS) entry which is preliminary data.</text>
</comment>